<reference evidence="3" key="1">
    <citation type="submission" date="2022-07" db="EMBL/GenBank/DDBJ databases">
        <title>Fungi with potential for degradation of polypropylene.</title>
        <authorList>
            <person name="Gostincar C."/>
        </authorList>
    </citation>
    <scope>NUCLEOTIDE SEQUENCE</scope>
    <source>
        <strain evidence="3">EXF-13287</strain>
    </source>
</reference>
<dbReference type="Proteomes" id="UP001174691">
    <property type="component" value="Unassembled WGS sequence"/>
</dbReference>
<comment type="caution">
    <text evidence="3">The sequence shown here is derived from an EMBL/GenBank/DDBJ whole genome shotgun (WGS) entry which is preliminary data.</text>
</comment>
<feature type="region of interest" description="Disordered" evidence="1">
    <location>
        <begin position="174"/>
        <end position="198"/>
    </location>
</feature>
<evidence type="ECO:0000313" key="3">
    <source>
        <dbReference type="EMBL" id="KAJ9161027.1"/>
    </source>
</evidence>
<keyword evidence="4" id="KW-1185">Reference proteome</keyword>
<evidence type="ECO:0000313" key="4">
    <source>
        <dbReference type="Proteomes" id="UP001174691"/>
    </source>
</evidence>
<proteinExistence type="predicted"/>
<feature type="domain" description="CBF1-interacting co-repressor CIR N-terminal" evidence="2">
    <location>
        <begin position="10"/>
        <end position="46"/>
    </location>
</feature>
<name>A0AA38VRZ6_9PEZI</name>
<feature type="compositionally biased region" description="Basic and acidic residues" evidence="1">
    <location>
        <begin position="133"/>
        <end position="153"/>
    </location>
</feature>
<dbReference type="InterPro" id="IPR019339">
    <property type="entry name" value="CIR_N_dom"/>
</dbReference>
<feature type="compositionally biased region" description="Basic and acidic residues" evidence="1">
    <location>
        <begin position="78"/>
        <end position="87"/>
    </location>
</feature>
<dbReference type="AlphaFoldDB" id="A0AA38VRZ6"/>
<dbReference type="PANTHER" id="PTHR22093:SF0">
    <property type="entry name" value="LEUKOCYTE RECEPTOR CLUSTER MEMBER 1"/>
    <property type="match status" value="1"/>
</dbReference>
<evidence type="ECO:0000259" key="2">
    <source>
        <dbReference type="SMART" id="SM01083"/>
    </source>
</evidence>
<dbReference type="SMART" id="SM01083">
    <property type="entry name" value="Cir_N"/>
    <property type="match status" value="1"/>
</dbReference>
<evidence type="ECO:0000256" key="1">
    <source>
        <dbReference type="SAM" id="MobiDB-lite"/>
    </source>
</evidence>
<feature type="region of interest" description="Disordered" evidence="1">
    <location>
        <begin position="53"/>
        <end position="154"/>
    </location>
</feature>
<accession>A0AA38VRZ6</accession>
<gene>
    <name evidence="3" type="ORF">NKR19_g2728</name>
</gene>
<dbReference type="PANTHER" id="PTHR22093">
    <property type="entry name" value="LEUKOCYTE RECEPTOR CLUSTER LRC MEMBER 1"/>
    <property type="match status" value="1"/>
</dbReference>
<feature type="region of interest" description="Disordered" evidence="1">
    <location>
        <begin position="247"/>
        <end position="269"/>
    </location>
</feature>
<dbReference type="EMBL" id="JANBVN010000028">
    <property type="protein sequence ID" value="KAJ9161027.1"/>
    <property type="molecule type" value="Genomic_DNA"/>
</dbReference>
<sequence>MPLHLLPKKSWNVYNADNVERVRRDEAAAKAAEEAKEHRMQEADAARRLAILRGEEPPALPDEDETTVDPAAGPVVKGSERDRFPAERRKRKRVGEDDTDFEMRVARERAAEMAEPRRRSDAPLELAGLLDPAEQREMVKPPGREEVEAEKQRAAQRLANPVLKDALGIKEDPWFLKRRGPGEVDDEPGRDAWGNEDPGRKVRDIVRLDKNDPLAMMKRGAAKAREVTKERKREMEERARELKMLEREERRREKWRKREGLEAKDGTPLSTGLVQVGEVENGGVRMRLEITGQAGLKATGIVTGTGTDIAVGQDTSESASMSAKAA</sequence>
<feature type="compositionally biased region" description="Basic and acidic residues" evidence="1">
    <location>
        <begin position="247"/>
        <end position="265"/>
    </location>
</feature>
<feature type="compositionally biased region" description="Basic and acidic residues" evidence="1">
    <location>
        <begin position="101"/>
        <end position="122"/>
    </location>
</feature>
<protein>
    <recommendedName>
        <fullName evidence="2">CBF1-interacting co-repressor CIR N-terminal domain-containing protein</fullName>
    </recommendedName>
</protein>
<dbReference type="InterPro" id="IPR039875">
    <property type="entry name" value="LENG1-like"/>
</dbReference>
<organism evidence="3 4">
    <name type="scientific">Coniochaeta hoffmannii</name>
    <dbReference type="NCBI Taxonomy" id="91930"/>
    <lineage>
        <taxon>Eukaryota</taxon>
        <taxon>Fungi</taxon>
        <taxon>Dikarya</taxon>
        <taxon>Ascomycota</taxon>
        <taxon>Pezizomycotina</taxon>
        <taxon>Sordariomycetes</taxon>
        <taxon>Sordariomycetidae</taxon>
        <taxon>Coniochaetales</taxon>
        <taxon>Coniochaetaceae</taxon>
        <taxon>Coniochaeta</taxon>
    </lineage>
</organism>